<accession>J9GA70</accession>
<organism evidence="1">
    <name type="scientific">gut metagenome</name>
    <dbReference type="NCBI Taxonomy" id="749906"/>
    <lineage>
        <taxon>unclassified sequences</taxon>
        <taxon>metagenomes</taxon>
        <taxon>organismal metagenomes</taxon>
    </lineage>
</organism>
<name>J9GA70_9ZZZZ</name>
<reference evidence="1" key="1">
    <citation type="journal article" date="2012" name="PLoS ONE">
        <title>Gene sets for utilization of primary and secondary nutrition supplies in the distal gut of endangered iberian lynx.</title>
        <authorList>
            <person name="Alcaide M."/>
            <person name="Messina E."/>
            <person name="Richter M."/>
            <person name="Bargiela R."/>
            <person name="Peplies J."/>
            <person name="Huws S.A."/>
            <person name="Newbold C.J."/>
            <person name="Golyshin P.N."/>
            <person name="Simon M.A."/>
            <person name="Lopez G."/>
            <person name="Yakimov M.M."/>
            <person name="Ferrer M."/>
        </authorList>
    </citation>
    <scope>NUCLEOTIDE SEQUENCE</scope>
</reference>
<sequence>LAGSEGIAAYFYVARCSTPYNTPTFYASRVQAVCRAAHWAVN</sequence>
<feature type="non-terminal residue" evidence="1">
    <location>
        <position position="1"/>
    </location>
</feature>
<comment type="caution">
    <text evidence="1">The sequence shown here is derived from an EMBL/GenBank/DDBJ whole genome shotgun (WGS) entry which is preliminary data.</text>
</comment>
<evidence type="ECO:0000313" key="1">
    <source>
        <dbReference type="EMBL" id="EJX04177.1"/>
    </source>
</evidence>
<protein>
    <submittedName>
        <fullName evidence="1">Uncharacterized protein</fullName>
    </submittedName>
</protein>
<gene>
    <name evidence="1" type="ORF">EVA_07713</name>
</gene>
<dbReference type="AlphaFoldDB" id="J9GA70"/>
<dbReference type="EMBL" id="AMCI01001893">
    <property type="protein sequence ID" value="EJX04177.1"/>
    <property type="molecule type" value="Genomic_DNA"/>
</dbReference>
<proteinExistence type="predicted"/>